<dbReference type="SUPFAM" id="SSF142984">
    <property type="entry name" value="Nqo1 middle domain-like"/>
    <property type="match status" value="1"/>
</dbReference>
<dbReference type="InterPro" id="IPR019575">
    <property type="entry name" value="Nuop51_4Fe4S-bd"/>
</dbReference>
<comment type="similarity">
    <text evidence="3">Belongs to the complex I 51 kDa subunit family.</text>
</comment>
<keyword evidence="5" id="KW-0285">Flavoprotein</keyword>
<dbReference type="Gene3D" id="3.10.20.600">
    <property type="match status" value="1"/>
</dbReference>
<dbReference type="Gene3D" id="3.40.50.11540">
    <property type="entry name" value="NADH-ubiquinone oxidoreductase 51kDa subunit"/>
    <property type="match status" value="1"/>
</dbReference>
<organism evidence="15">
    <name type="scientific">hydrothermal vent metagenome</name>
    <dbReference type="NCBI Taxonomy" id="652676"/>
    <lineage>
        <taxon>unclassified sequences</taxon>
        <taxon>metagenomes</taxon>
        <taxon>ecological metagenomes</taxon>
    </lineage>
</organism>
<proteinExistence type="inferred from homology"/>
<dbReference type="FunFam" id="1.20.1440.230:FF:000001">
    <property type="entry name" value="Mitochondrial NADH dehydrogenase flavoprotein 1"/>
    <property type="match status" value="1"/>
</dbReference>
<keyword evidence="8" id="KW-0479">Metal-binding</keyword>
<keyword evidence="15" id="KW-0560">Oxidoreductase</keyword>
<dbReference type="AlphaFoldDB" id="A0A1W1E1M8"/>
<evidence type="ECO:0000256" key="6">
    <source>
        <dbReference type="ARBA" id="ARBA00022643"/>
    </source>
</evidence>
<evidence type="ECO:0000256" key="5">
    <source>
        <dbReference type="ARBA" id="ARBA00022630"/>
    </source>
</evidence>
<dbReference type="GO" id="GO:0008137">
    <property type="term" value="F:NADH dehydrogenase (ubiquinone) activity"/>
    <property type="evidence" value="ECO:0007669"/>
    <property type="project" value="InterPro"/>
</dbReference>
<keyword evidence="15" id="KW-0830">Ubiquinone</keyword>
<gene>
    <name evidence="15" type="ORF">MNB_SUP05-SYMBIONT-5-108</name>
</gene>
<accession>A0A1W1E1M8</accession>
<dbReference type="EMBL" id="FPHZ01000077">
    <property type="protein sequence ID" value="SFV87767.1"/>
    <property type="molecule type" value="Genomic_DNA"/>
</dbReference>
<keyword evidence="6" id="KW-0288">FMN</keyword>
<dbReference type="GO" id="GO:0046872">
    <property type="term" value="F:metal ion binding"/>
    <property type="evidence" value="ECO:0007669"/>
    <property type="project" value="UniProtKB-KW"/>
</dbReference>
<name>A0A1W1E1M8_9ZZZZ</name>
<dbReference type="GO" id="GO:0048038">
    <property type="term" value="F:quinone binding"/>
    <property type="evidence" value="ECO:0007669"/>
    <property type="project" value="UniProtKB-KW"/>
</dbReference>
<dbReference type="InterPro" id="IPR011538">
    <property type="entry name" value="Nuo51_FMN-bd"/>
</dbReference>
<evidence type="ECO:0000256" key="12">
    <source>
        <dbReference type="ARBA" id="ARBA00023027"/>
    </source>
</evidence>
<evidence type="ECO:0000256" key="9">
    <source>
        <dbReference type="ARBA" id="ARBA00022967"/>
    </source>
</evidence>
<dbReference type="Pfam" id="PF01512">
    <property type="entry name" value="Complex1_51K"/>
    <property type="match status" value="1"/>
</dbReference>
<dbReference type="FunFam" id="3.10.20.600:FF:000003">
    <property type="entry name" value="NADH-quinone oxidoreductase subunit F"/>
    <property type="match status" value="1"/>
</dbReference>
<dbReference type="EC" id="1.6.5.3" evidence="15"/>
<evidence type="ECO:0000256" key="1">
    <source>
        <dbReference type="ARBA" id="ARBA00001917"/>
    </source>
</evidence>
<dbReference type="PANTHER" id="PTHR11780:SF10">
    <property type="entry name" value="NADH DEHYDROGENASE [UBIQUINONE] FLAVOPROTEIN 1, MITOCHONDRIAL"/>
    <property type="match status" value="1"/>
</dbReference>
<dbReference type="InterPro" id="IPR037225">
    <property type="entry name" value="Nuo51_FMN-bd_sf"/>
</dbReference>
<dbReference type="SMART" id="SM00928">
    <property type="entry name" value="NADH_4Fe-4S"/>
    <property type="match status" value="1"/>
</dbReference>
<dbReference type="GO" id="GO:0003954">
    <property type="term" value="F:NADH dehydrogenase activity"/>
    <property type="evidence" value="ECO:0007669"/>
    <property type="project" value="TreeGrafter"/>
</dbReference>
<keyword evidence="11" id="KW-0411">Iron-sulfur</keyword>
<dbReference type="SUPFAM" id="SSF140490">
    <property type="entry name" value="Nqo1C-terminal domain-like"/>
    <property type="match status" value="1"/>
</dbReference>
<dbReference type="PROSITE" id="PS00644">
    <property type="entry name" value="COMPLEX1_51K_1"/>
    <property type="match status" value="1"/>
</dbReference>
<dbReference type="InterPro" id="IPR037207">
    <property type="entry name" value="Nuop51_4Fe4S-bd_sf"/>
</dbReference>
<dbReference type="Gene3D" id="1.20.1440.230">
    <property type="entry name" value="NADH-ubiquinone oxidoreductase 51kDa subunit, iron-sulphur binding domain"/>
    <property type="match status" value="1"/>
</dbReference>
<comment type="cofactor">
    <cofactor evidence="1">
        <name>FMN</name>
        <dbReference type="ChEBI" id="CHEBI:58210"/>
    </cofactor>
</comment>
<evidence type="ECO:0000256" key="13">
    <source>
        <dbReference type="ARBA" id="ARBA00047712"/>
    </source>
</evidence>
<keyword evidence="10" id="KW-0408">Iron</keyword>
<comment type="catalytic activity">
    <reaction evidence="13">
        <text>a quinone + NADH + 5 H(+)(in) = a quinol + NAD(+) + 4 H(+)(out)</text>
        <dbReference type="Rhea" id="RHEA:57888"/>
        <dbReference type="ChEBI" id="CHEBI:15378"/>
        <dbReference type="ChEBI" id="CHEBI:24646"/>
        <dbReference type="ChEBI" id="CHEBI:57540"/>
        <dbReference type="ChEBI" id="CHEBI:57945"/>
        <dbReference type="ChEBI" id="CHEBI:132124"/>
    </reaction>
</comment>
<dbReference type="GO" id="GO:0051539">
    <property type="term" value="F:4 iron, 4 sulfur cluster binding"/>
    <property type="evidence" value="ECO:0007669"/>
    <property type="project" value="UniProtKB-KW"/>
</dbReference>
<evidence type="ECO:0000256" key="8">
    <source>
        <dbReference type="ARBA" id="ARBA00022723"/>
    </source>
</evidence>
<evidence type="ECO:0000313" key="15">
    <source>
        <dbReference type="EMBL" id="SFV87767.1"/>
    </source>
</evidence>
<evidence type="ECO:0000256" key="10">
    <source>
        <dbReference type="ARBA" id="ARBA00023004"/>
    </source>
</evidence>
<dbReference type="NCBIfam" id="NF010120">
    <property type="entry name" value="PRK13596.1"/>
    <property type="match status" value="1"/>
</dbReference>
<evidence type="ECO:0000256" key="7">
    <source>
        <dbReference type="ARBA" id="ARBA00022719"/>
    </source>
</evidence>
<sequence length="384" mass="41322">MYEKNGGYSVWRKILKGEISADEIINELKASGLRGRGGAGFPTGLKWSFMPRNSDVQKYVVCNSDEGEPGTCKDRDILRYNPHSVIEGMAIGGFVMGATVGYNYIRGEFMEPFERFEGALKEAYEAGLLGKNIQKSTVNFDLHTHLGAGAYICGEETALLESIEGKKGQPRFKPPFPANVGLFGKPTTINNTESFASVPEILAQGGQWFADIGVENSGGCKLFSVSGHVQNPANFEVPMGTPFKDLLAMAGGIKKGRKLKAVIPGGSSTPVLTAEVAMSMTMDYDGIEKAGSMLGAGSVIVMDDTTCMVATLTRLAHFYYDESCGQCTPCREGTGWLYRVLKRIMDGNGKADDIDLLLTVSDKIMGNTICALGDAAAMPVESFF</sequence>
<dbReference type="InterPro" id="IPR019554">
    <property type="entry name" value="Soluble_ligand-bd"/>
</dbReference>
<keyword evidence="12" id="KW-0520">NAD</keyword>
<keyword evidence="7" id="KW-0874">Quinone</keyword>
<dbReference type="GO" id="GO:0045333">
    <property type="term" value="P:cellular respiration"/>
    <property type="evidence" value="ECO:0007669"/>
    <property type="project" value="TreeGrafter"/>
</dbReference>
<protein>
    <submittedName>
        <fullName evidence="15">NADH-ubiquinone oxidoreductase chain F</fullName>
        <ecNumber evidence="15">1.6.5.3</ecNumber>
    </submittedName>
</protein>
<evidence type="ECO:0000259" key="14">
    <source>
        <dbReference type="SMART" id="SM00928"/>
    </source>
</evidence>
<evidence type="ECO:0000256" key="4">
    <source>
        <dbReference type="ARBA" id="ARBA00022485"/>
    </source>
</evidence>
<dbReference type="FunFam" id="3.40.50.11540:FF:000001">
    <property type="entry name" value="NADH dehydrogenase [ubiquinone] flavoprotein 1, mitochondrial"/>
    <property type="match status" value="1"/>
</dbReference>
<dbReference type="Pfam" id="PF10589">
    <property type="entry name" value="NADH_4Fe-4S"/>
    <property type="match status" value="1"/>
</dbReference>
<comment type="cofactor">
    <cofactor evidence="2">
        <name>[4Fe-4S] cluster</name>
        <dbReference type="ChEBI" id="CHEBI:49883"/>
    </cofactor>
</comment>
<keyword evidence="9" id="KW-1278">Translocase</keyword>
<dbReference type="InterPro" id="IPR011537">
    <property type="entry name" value="NADH-UbQ_OxRdtase_suF"/>
</dbReference>
<keyword evidence="4" id="KW-0004">4Fe-4S</keyword>
<dbReference type="InterPro" id="IPR050837">
    <property type="entry name" value="ComplexI_51kDa_subunit"/>
</dbReference>
<dbReference type="GO" id="GO:0051287">
    <property type="term" value="F:NAD binding"/>
    <property type="evidence" value="ECO:0007669"/>
    <property type="project" value="InterPro"/>
</dbReference>
<evidence type="ECO:0000256" key="11">
    <source>
        <dbReference type="ARBA" id="ARBA00023014"/>
    </source>
</evidence>
<dbReference type="Pfam" id="PF10531">
    <property type="entry name" value="SLBB"/>
    <property type="match status" value="1"/>
</dbReference>
<dbReference type="InterPro" id="IPR001949">
    <property type="entry name" value="NADH-UbQ_OxRdtase_51kDa_CS"/>
</dbReference>
<dbReference type="SUPFAM" id="SSF142019">
    <property type="entry name" value="Nqo1 FMN-binding domain-like"/>
    <property type="match status" value="1"/>
</dbReference>
<dbReference type="GO" id="GO:0010181">
    <property type="term" value="F:FMN binding"/>
    <property type="evidence" value="ECO:0007669"/>
    <property type="project" value="InterPro"/>
</dbReference>
<reference evidence="15" key="1">
    <citation type="submission" date="2016-10" db="EMBL/GenBank/DDBJ databases">
        <authorList>
            <person name="de Groot N.N."/>
        </authorList>
    </citation>
    <scope>NUCLEOTIDE SEQUENCE</scope>
</reference>
<evidence type="ECO:0000256" key="3">
    <source>
        <dbReference type="ARBA" id="ARBA00007523"/>
    </source>
</evidence>
<dbReference type="PANTHER" id="PTHR11780">
    <property type="entry name" value="NADH-UBIQUINONE OXIDOREDUCTASE FLAVOPROTEIN 1 NDUFV1"/>
    <property type="match status" value="1"/>
</dbReference>
<dbReference type="PROSITE" id="PS00645">
    <property type="entry name" value="COMPLEX1_51K_2"/>
    <property type="match status" value="1"/>
</dbReference>
<feature type="domain" description="NADH-ubiquinone oxidoreductase 51kDa subunit iron-sulphur binding" evidence="14">
    <location>
        <begin position="309"/>
        <end position="354"/>
    </location>
</feature>
<evidence type="ECO:0000256" key="2">
    <source>
        <dbReference type="ARBA" id="ARBA00001966"/>
    </source>
</evidence>
<dbReference type="NCBIfam" id="TIGR01959">
    <property type="entry name" value="nuoF_fam"/>
    <property type="match status" value="1"/>
</dbReference>